<keyword evidence="1" id="KW-0812">Transmembrane</keyword>
<keyword evidence="1" id="KW-1133">Transmembrane helix</keyword>
<keyword evidence="3" id="KW-1185">Reference proteome</keyword>
<dbReference type="AlphaFoldDB" id="A0A1H7PH21"/>
<proteinExistence type="predicted"/>
<accession>A0A1H7PH21</accession>
<organism evidence="2 3">
    <name type="scientific">Aquimarina amphilecti</name>
    <dbReference type="NCBI Taxonomy" id="1038014"/>
    <lineage>
        <taxon>Bacteria</taxon>
        <taxon>Pseudomonadati</taxon>
        <taxon>Bacteroidota</taxon>
        <taxon>Flavobacteriia</taxon>
        <taxon>Flavobacteriales</taxon>
        <taxon>Flavobacteriaceae</taxon>
        <taxon>Aquimarina</taxon>
    </lineage>
</organism>
<dbReference type="Proteomes" id="UP000198521">
    <property type="component" value="Unassembled WGS sequence"/>
</dbReference>
<protein>
    <submittedName>
        <fullName evidence="2">Uncharacterized protein</fullName>
    </submittedName>
</protein>
<reference evidence="2 3" key="1">
    <citation type="submission" date="2016-10" db="EMBL/GenBank/DDBJ databases">
        <authorList>
            <person name="de Groot N.N."/>
        </authorList>
    </citation>
    <scope>NUCLEOTIDE SEQUENCE [LARGE SCALE GENOMIC DNA]</scope>
    <source>
        <strain evidence="2 3">DSM 25232</strain>
    </source>
</reference>
<dbReference type="STRING" id="1038014.SAMN04487910_2204"/>
<evidence type="ECO:0000313" key="3">
    <source>
        <dbReference type="Proteomes" id="UP000198521"/>
    </source>
</evidence>
<keyword evidence="1" id="KW-0472">Membrane</keyword>
<evidence type="ECO:0000313" key="2">
    <source>
        <dbReference type="EMBL" id="SEL34768.1"/>
    </source>
</evidence>
<feature type="transmembrane region" description="Helical" evidence="1">
    <location>
        <begin position="29"/>
        <end position="46"/>
    </location>
</feature>
<feature type="transmembrane region" description="Helical" evidence="1">
    <location>
        <begin position="66"/>
        <end position="86"/>
    </location>
</feature>
<dbReference type="RefSeq" id="WP_091408248.1">
    <property type="nucleotide sequence ID" value="NZ_FOAB01000004.1"/>
</dbReference>
<evidence type="ECO:0000256" key="1">
    <source>
        <dbReference type="SAM" id="Phobius"/>
    </source>
</evidence>
<sequence>MISYFYFSFFNSTFSVIHEISNSAIELDTMLFLIIPLLPLLFVFLMNTTRISSYAYKIPKSQLGSINTLAILIGISLTILLAMDIAEII</sequence>
<gene>
    <name evidence="2" type="ORF">SAMN04487910_2204</name>
</gene>
<name>A0A1H7PH21_AQUAM</name>
<dbReference type="EMBL" id="FOAB01000004">
    <property type="protein sequence ID" value="SEL34768.1"/>
    <property type="molecule type" value="Genomic_DNA"/>
</dbReference>